<dbReference type="GO" id="GO:0005524">
    <property type="term" value="F:ATP binding"/>
    <property type="evidence" value="ECO:0007669"/>
    <property type="project" value="TreeGrafter"/>
</dbReference>
<protein>
    <recommendedName>
        <fullName evidence="2">CobQ/CobB/MinD/ParA nucleotide binding domain-containing protein</fullName>
    </recommendedName>
</protein>
<dbReference type="PANTHER" id="PTHR43384">
    <property type="entry name" value="SEPTUM SITE-DETERMINING PROTEIN MIND HOMOLOG, CHLOROPLASTIC-RELATED"/>
    <property type="match status" value="1"/>
</dbReference>
<dbReference type="InterPro" id="IPR002586">
    <property type="entry name" value="CobQ/CobB/MinD/ParA_Nub-bd_dom"/>
</dbReference>
<dbReference type="InterPro" id="IPR050625">
    <property type="entry name" value="ParA/MinD_ATPase"/>
</dbReference>
<dbReference type="Proteomes" id="UP000617531">
    <property type="component" value="Unassembled WGS sequence"/>
</dbReference>
<gene>
    <name evidence="3" type="ORF">GCM10011600_09240</name>
</gene>
<dbReference type="RefSeq" id="WP_191282192.1">
    <property type="nucleotide sequence ID" value="NZ_BNAI01000001.1"/>
</dbReference>
<dbReference type="GO" id="GO:0009898">
    <property type="term" value="C:cytoplasmic side of plasma membrane"/>
    <property type="evidence" value="ECO:0007669"/>
    <property type="project" value="TreeGrafter"/>
</dbReference>
<accession>A0A8J3M342</accession>
<dbReference type="Gene3D" id="3.40.50.300">
    <property type="entry name" value="P-loop containing nucleotide triphosphate hydrolases"/>
    <property type="match status" value="1"/>
</dbReference>
<dbReference type="SUPFAM" id="SSF52540">
    <property type="entry name" value="P-loop containing nucleoside triphosphate hydrolases"/>
    <property type="match status" value="1"/>
</dbReference>
<dbReference type="EMBL" id="BNAI01000001">
    <property type="protein sequence ID" value="GHF10263.1"/>
    <property type="molecule type" value="Genomic_DNA"/>
</dbReference>
<feature type="region of interest" description="Disordered" evidence="1">
    <location>
        <begin position="82"/>
        <end position="116"/>
    </location>
</feature>
<keyword evidence="4" id="KW-1185">Reference proteome</keyword>
<dbReference type="GO" id="GO:0051782">
    <property type="term" value="P:negative regulation of cell division"/>
    <property type="evidence" value="ECO:0007669"/>
    <property type="project" value="TreeGrafter"/>
</dbReference>
<evidence type="ECO:0000313" key="4">
    <source>
        <dbReference type="Proteomes" id="UP000617531"/>
    </source>
</evidence>
<reference evidence="3" key="2">
    <citation type="submission" date="2020-09" db="EMBL/GenBank/DDBJ databases">
        <authorList>
            <person name="Sun Q."/>
            <person name="Zhou Y."/>
        </authorList>
    </citation>
    <scope>NUCLEOTIDE SEQUENCE</scope>
    <source>
        <strain evidence="3">CGMCC 1.16548</strain>
    </source>
</reference>
<proteinExistence type="predicted"/>
<dbReference type="GO" id="GO:0016887">
    <property type="term" value="F:ATP hydrolysis activity"/>
    <property type="evidence" value="ECO:0007669"/>
    <property type="project" value="TreeGrafter"/>
</dbReference>
<evidence type="ECO:0000313" key="3">
    <source>
        <dbReference type="EMBL" id="GHF10263.1"/>
    </source>
</evidence>
<organism evidence="3 4">
    <name type="scientific">Pseudolysinimonas yzui</name>
    <dbReference type="NCBI Taxonomy" id="2708254"/>
    <lineage>
        <taxon>Bacteria</taxon>
        <taxon>Bacillati</taxon>
        <taxon>Actinomycetota</taxon>
        <taxon>Actinomycetes</taxon>
        <taxon>Micrococcales</taxon>
        <taxon>Microbacteriaceae</taxon>
        <taxon>Pseudolysinimonas</taxon>
    </lineage>
</organism>
<reference evidence="3" key="1">
    <citation type="journal article" date="2014" name="Int. J. Syst. Evol. Microbiol.">
        <title>Complete genome sequence of Corynebacterium casei LMG S-19264T (=DSM 44701T), isolated from a smear-ripened cheese.</title>
        <authorList>
            <consortium name="US DOE Joint Genome Institute (JGI-PGF)"/>
            <person name="Walter F."/>
            <person name="Albersmeier A."/>
            <person name="Kalinowski J."/>
            <person name="Ruckert C."/>
        </authorList>
    </citation>
    <scope>NUCLEOTIDE SEQUENCE</scope>
    <source>
        <strain evidence="3">CGMCC 1.16548</strain>
    </source>
</reference>
<dbReference type="Pfam" id="PF01656">
    <property type="entry name" value="CbiA"/>
    <property type="match status" value="1"/>
</dbReference>
<name>A0A8J3M342_9MICO</name>
<evidence type="ECO:0000256" key="1">
    <source>
        <dbReference type="SAM" id="MobiDB-lite"/>
    </source>
</evidence>
<dbReference type="GO" id="GO:0005829">
    <property type="term" value="C:cytosol"/>
    <property type="evidence" value="ECO:0007669"/>
    <property type="project" value="TreeGrafter"/>
</dbReference>
<dbReference type="PANTHER" id="PTHR43384:SF14">
    <property type="entry name" value="ESX-1 SECRETION-ASSOCIATED PROTEIN ESPI"/>
    <property type="match status" value="1"/>
</dbReference>
<evidence type="ECO:0000259" key="2">
    <source>
        <dbReference type="Pfam" id="PF01656"/>
    </source>
</evidence>
<feature type="domain" description="CobQ/CobB/MinD/ParA nucleotide binding" evidence="2">
    <location>
        <begin position="162"/>
        <end position="305"/>
    </location>
</feature>
<comment type="caution">
    <text evidence="3">The sequence shown here is derived from an EMBL/GenBank/DDBJ whole genome shotgun (WGS) entry which is preliminary data.</text>
</comment>
<dbReference type="AlphaFoldDB" id="A0A8J3M342"/>
<feature type="compositionally biased region" description="Basic residues" evidence="1">
    <location>
        <begin position="99"/>
        <end position="111"/>
    </location>
</feature>
<sequence length="405" mass="42984">MRKDPDDDLATALPPSLTVDLHLPEPVHEAPPEEEAVALDAIAVTSDVDSAVSTMSIDIPTAVVAAIPDVDEEVAEPTVVVPLPEHPETPVPAAAPAPKRTKAAKPLKPGRKPAPEGSWPELVYAVSLHLVNLGDSAPVRARKALDARIARRFDDRPRFVPVLSRKGGVGKTTVTVLLGMALADVRGDRVLAIDANPDRGTLADRVTKQTRSTVRDIVLHAPELNEFDELSTHVSHDASGLDVAASDTDPLLSEAFDDGGYNVVADVVSPHYGLVVTDSGTGVVHSVMRATLQRADAVVVVSGGSIDEARLASETLTWLEANNYGDLVANAVVALNASTQGTDLDKLHDIEDHFRSRVRAVVRIPYDPELAAGSVVRYEALRPFTRDSARQLAALVVDGLPGEGE</sequence>
<dbReference type="InterPro" id="IPR027417">
    <property type="entry name" value="P-loop_NTPase"/>
</dbReference>